<dbReference type="Proteomes" id="UP000275078">
    <property type="component" value="Unassembled WGS sequence"/>
</dbReference>
<dbReference type="AlphaFoldDB" id="A0A3N4HZD2"/>
<keyword evidence="2" id="KW-1185">Reference proteome</keyword>
<evidence type="ECO:0000313" key="2">
    <source>
        <dbReference type="Proteomes" id="UP000275078"/>
    </source>
</evidence>
<protein>
    <submittedName>
        <fullName evidence="1">Uncharacterized protein</fullName>
    </submittedName>
</protein>
<name>A0A3N4HZD2_ASCIM</name>
<organism evidence="1 2">
    <name type="scientific">Ascobolus immersus RN42</name>
    <dbReference type="NCBI Taxonomy" id="1160509"/>
    <lineage>
        <taxon>Eukaryota</taxon>
        <taxon>Fungi</taxon>
        <taxon>Dikarya</taxon>
        <taxon>Ascomycota</taxon>
        <taxon>Pezizomycotina</taxon>
        <taxon>Pezizomycetes</taxon>
        <taxon>Pezizales</taxon>
        <taxon>Ascobolaceae</taxon>
        <taxon>Ascobolus</taxon>
    </lineage>
</organism>
<gene>
    <name evidence="1" type="ORF">BJ508DRAFT_416519</name>
</gene>
<dbReference type="EMBL" id="ML119710">
    <property type="protein sequence ID" value="RPA78557.1"/>
    <property type="molecule type" value="Genomic_DNA"/>
</dbReference>
<accession>A0A3N4HZD2</accession>
<proteinExistence type="predicted"/>
<reference evidence="1 2" key="1">
    <citation type="journal article" date="2018" name="Nat. Ecol. Evol.">
        <title>Pezizomycetes genomes reveal the molecular basis of ectomycorrhizal truffle lifestyle.</title>
        <authorList>
            <person name="Murat C."/>
            <person name="Payen T."/>
            <person name="Noel B."/>
            <person name="Kuo A."/>
            <person name="Morin E."/>
            <person name="Chen J."/>
            <person name="Kohler A."/>
            <person name="Krizsan K."/>
            <person name="Balestrini R."/>
            <person name="Da Silva C."/>
            <person name="Montanini B."/>
            <person name="Hainaut M."/>
            <person name="Levati E."/>
            <person name="Barry K.W."/>
            <person name="Belfiori B."/>
            <person name="Cichocki N."/>
            <person name="Clum A."/>
            <person name="Dockter R.B."/>
            <person name="Fauchery L."/>
            <person name="Guy J."/>
            <person name="Iotti M."/>
            <person name="Le Tacon F."/>
            <person name="Lindquist E.A."/>
            <person name="Lipzen A."/>
            <person name="Malagnac F."/>
            <person name="Mello A."/>
            <person name="Molinier V."/>
            <person name="Miyauchi S."/>
            <person name="Poulain J."/>
            <person name="Riccioni C."/>
            <person name="Rubini A."/>
            <person name="Sitrit Y."/>
            <person name="Splivallo R."/>
            <person name="Traeger S."/>
            <person name="Wang M."/>
            <person name="Zifcakova L."/>
            <person name="Wipf D."/>
            <person name="Zambonelli A."/>
            <person name="Paolocci F."/>
            <person name="Nowrousian M."/>
            <person name="Ottonello S."/>
            <person name="Baldrian P."/>
            <person name="Spatafora J.W."/>
            <person name="Henrissat B."/>
            <person name="Nagy L.G."/>
            <person name="Aury J.M."/>
            <person name="Wincker P."/>
            <person name="Grigoriev I.V."/>
            <person name="Bonfante P."/>
            <person name="Martin F.M."/>
        </authorList>
    </citation>
    <scope>NUCLEOTIDE SEQUENCE [LARGE SCALE GENOMIC DNA]</scope>
    <source>
        <strain evidence="1 2">RN42</strain>
    </source>
</reference>
<evidence type="ECO:0000313" key="1">
    <source>
        <dbReference type="EMBL" id="RPA78557.1"/>
    </source>
</evidence>
<sequence length="285" mass="31795">MWDCGCLRLSKSTGQQSMQVLVVVWVDNGKRAHLHLIGFHSSLEDPTTFTMQLQNVFFSAFVAFIALPSSTLAAPKPIPTEPILELADAPTTADTRRLSISASTVKYLDSLYNELQPGHGKGPLQLDDPRYDDLFASLSNSSYTIPTHLDSISTTSRPPYVAPSYPVFNDEGTLCETSTASPPYHEFDELMSRARATLRTKYCDVDNDTGSRCTKQICYKSACFGICGDWSDWEVQCGWILHLWESIGEECVRGGDKKKYEGFTGGQRRFVYKATGNLKLRLILH</sequence>